<sequence length="285" mass="33366">MSNRVSLIYLLGAGRSGTTLLATVLNNHPKIKTLGEMHQFFEHLEHSRPCSCGVPLNVCDNWSPIIEELGYTKKDVVDIIKLTKKKQKHKNILTLLLFNKSQPEYIKIQNSIFEKINNKLGDKWLLDSSKYIARYLMLKQSEINKIKGIYMVRDVRGVINSFSKKVQTTKTPVSTIVYYYLINFFGQIVCWLDKDVIKVKYENFTENTEETLVEIYNHIFDLDLQGYQLEETYEIPHIVGGNRLKSSGKIRIKIDDKWKKNISRPKQIIYYILSFPLMIFNRYKV</sequence>
<organism evidence="1 2">
    <name type="scientific">Croceitalea rosinachiae</name>
    <dbReference type="NCBI Taxonomy" id="3075596"/>
    <lineage>
        <taxon>Bacteria</taxon>
        <taxon>Pseudomonadati</taxon>
        <taxon>Bacteroidota</taxon>
        <taxon>Flavobacteriia</taxon>
        <taxon>Flavobacteriales</taxon>
        <taxon>Flavobacteriaceae</taxon>
        <taxon>Croceitalea</taxon>
    </lineage>
</organism>
<comment type="caution">
    <text evidence="1">The sequence shown here is derived from an EMBL/GenBank/DDBJ whole genome shotgun (WGS) entry which is preliminary data.</text>
</comment>
<dbReference type="RefSeq" id="WP_311349800.1">
    <property type="nucleotide sequence ID" value="NZ_JAVRHR010000001.1"/>
</dbReference>
<dbReference type="SUPFAM" id="SSF52540">
    <property type="entry name" value="P-loop containing nucleoside triphosphate hydrolases"/>
    <property type="match status" value="1"/>
</dbReference>
<proteinExistence type="predicted"/>
<name>A0ABU3ABD2_9FLAO</name>
<accession>A0ABU3ABD2</accession>
<reference evidence="1 2" key="1">
    <citation type="submission" date="2023-09" db="EMBL/GenBank/DDBJ databases">
        <authorList>
            <person name="Rey-Velasco X."/>
        </authorList>
    </citation>
    <scope>NUCLEOTIDE SEQUENCE [LARGE SCALE GENOMIC DNA]</scope>
    <source>
        <strain evidence="1 2">F388</strain>
    </source>
</reference>
<dbReference type="Gene3D" id="3.40.50.300">
    <property type="entry name" value="P-loop containing nucleotide triphosphate hydrolases"/>
    <property type="match status" value="1"/>
</dbReference>
<gene>
    <name evidence="1" type="ORF">RM706_04330</name>
</gene>
<dbReference type="Pfam" id="PF13469">
    <property type="entry name" value="Sulfotransfer_3"/>
    <property type="match status" value="1"/>
</dbReference>
<dbReference type="Proteomes" id="UP001255246">
    <property type="component" value="Unassembled WGS sequence"/>
</dbReference>
<dbReference type="EC" id="3.4.22.-" evidence="1"/>
<keyword evidence="2" id="KW-1185">Reference proteome</keyword>
<dbReference type="InterPro" id="IPR027417">
    <property type="entry name" value="P-loop_NTPase"/>
</dbReference>
<keyword evidence="1" id="KW-0378">Hydrolase</keyword>
<protein>
    <submittedName>
        <fullName evidence="1">IdeS/Mac family cysteine endopeptidase</fullName>
        <ecNumber evidence="1">3.4.22.-</ecNumber>
    </submittedName>
</protein>
<evidence type="ECO:0000313" key="1">
    <source>
        <dbReference type="EMBL" id="MDT0606241.1"/>
    </source>
</evidence>
<dbReference type="EMBL" id="JAVRHR010000001">
    <property type="protein sequence ID" value="MDT0606241.1"/>
    <property type="molecule type" value="Genomic_DNA"/>
</dbReference>
<evidence type="ECO:0000313" key="2">
    <source>
        <dbReference type="Proteomes" id="UP001255246"/>
    </source>
</evidence>
<dbReference type="GO" id="GO:0016787">
    <property type="term" value="F:hydrolase activity"/>
    <property type="evidence" value="ECO:0007669"/>
    <property type="project" value="UniProtKB-KW"/>
</dbReference>